<feature type="region of interest" description="Disordered" evidence="1">
    <location>
        <begin position="86"/>
        <end position="107"/>
    </location>
</feature>
<evidence type="ECO:0000313" key="2">
    <source>
        <dbReference type="EMBL" id="CAG8636430.1"/>
    </source>
</evidence>
<reference evidence="2" key="1">
    <citation type="submission" date="2021-06" db="EMBL/GenBank/DDBJ databases">
        <authorList>
            <person name="Kallberg Y."/>
            <person name="Tangrot J."/>
            <person name="Rosling A."/>
        </authorList>
    </citation>
    <scope>NUCLEOTIDE SEQUENCE</scope>
    <source>
        <strain evidence="2">IA702</strain>
    </source>
</reference>
<sequence>TASQSQPVSSQTAPQLQNRQLVRPSQMEPGKIYRDPNLRLNDPEWLRMDEATDRLSALAGPSTLQSLIDTITKGVIDKVSSVLPKKNGGNVSKNAEVDSDEELANRM</sequence>
<organism evidence="2 3">
    <name type="scientific">Paraglomus occultum</name>
    <dbReference type="NCBI Taxonomy" id="144539"/>
    <lineage>
        <taxon>Eukaryota</taxon>
        <taxon>Fungi</taxon>
        <taxon>Fungi incertae sedis</taxon>
        <taxon>Mucoromycota</taxon>
        <taxon>Glomeromycotina</taxon>
        <taxon>Glomeromycetes</taxon>
        <taxon>Paraglomerales</taxon>
        <taxon>Paraglomeraceae</taxon>
        <taxon>Paraglomus</taxon>
    </lineage>
</organism>
<dbReference type="Proteomes" id="UP000789572">
    <property type="component" value="Unassembled WGS sequence"/>
</dbReference>
<gene>
    <name evidence="2" type="ORF">POCULU_LOCUS9183</name>
</gene>
<feature type="non-terminal residue" evidence="2">
    <location>
        <position position="107"/>
    </location>
</feature>
<evidence type="ECO:0000256" key="1">
    <source>
        <dbReference type="SAM" id="MobiDB-lite"/>
    </source>
</evidence>
<proteinExistence type="predicted"/>
<feature type="region of interest" description="Disordered" evidence="1">
    <location>
        <begin position="1"/>
        <end position="38"/>
    </location>
</feature>
<keyword evidence="3" id="KW-1185">Reference proteome</keyword>
<evidence type="ECO:0000313" key="3">
    <source>
        <dbReference type="Proteomes" id="UP000789572"/>
    </source>
</evidence>
<dbReference type="OrthoDB" id="2402380at2759"/>
<feature type="compositionally biased region" description="Acidic residues" evidence="1">
    <location>
        <begin position="97"/>
        <end position="107"/>
    </location>
</feature>
<accession>A0A9N9DDT9</accession>
<dbReference type="EMBL" id="CAJVPJ010003185">
    <property type="protein sequence ID" value="CAG8636430.1"/>
    <property type="molecule type" value="Genomic_DNA"/>
</dbReference>
<comment type="caution">
    <text evidence="2">The sequence shown here is derived from an EMBL/GenBank/DDBJ whole genome shotgun (WGS) entry which is preliminary data.</text>
</comment>
<feature type="non-terminal residue" evidence="2">
    <location>
        <position position="1"/>
    </location>
</feature>
<feature type="compositionally biased region" description="Polar residues" evidence="1">
    <location>
        <begin position="1"/>
        <end position="20"/>
    </location>
</feature>
<dbReference type="AlphaFoldDB" id="A0A9N9DDT9"/>
<protein>
    <submittedName>
        <fullName evidence="2">7829_t:CDS:1</fullName>
    </submittedName>
</protein>
<name>A0A9N9DDT9_9GLOM</name>